<sequence length="139" mass="14169">MSSITDVGADKPAADKSTAELVHDLTSQFSHLARTEIRLAVREVQDKAKHAGIGFASIGAAGVLALYGGGVVLAGLVMLLAMAVPAWVAAMIVGAVLLAGAGIAALVARGQLRKGSPMPSEAVESAKEDVQVVKEAVRR</sequence>
<gene>
    <name evidence="2" type="ORF">BU204_26250</name>
</gene>
<evidence type="ECO:0000313" key="2">
    <source>
        <dbReference type="EMBL" id="OLF14645.1"/>
    </source>
</evidence>
<dbReference type="InterPro" id="IPR009937">
    <property type="entry name" value="Phage_holin_3_6"/>
</dbReference>
<keyword evidence="1" id="KW-0812">Transmembrane</keyword>
<dbReference type="Proteomes" id="UP000185596">
    <property type="component" value="Unassembled WGS sequence"/>
</dbReference>
<dbReference type="Pfam" id="PF07332">
    <property type="entry name" value="Phage_holin_3_6"/>
    <property type="match status" value="1"/>
</dbReference>
<name>A0A1Q8CJV4_9PSEU</name>
<comment type="caution">
    <text evidence="2">The sequence shown here is derived from an EMBL/GenBank/DDBJ whole genome shotgun (WGS) entry which is preliminary data.</text>
</comment>
<evidence type="ECO:0000313" key="3">
    <source>
        <dbReference type="Proteomes" id="UP000185596"/>
    </source>
</evidence>
<accession>A0A1Q8CJV4</accession>
<keyword evidence="3" id="KW-1185">Reference proteome</keyword>
<organism evidence="2 3">
    <name type="scientific">Actinophytocola xanthii</name>
    <dbReference type="NCBI Taxonomy" id="1912961"/>
    <lineage>
        <taxon>Bacteria</taxon>
        <taxon>Bacillati</taxon>
        <taxon>Actinomycetota</taxon>
        <taxon>Actinomycetes</taxon>
        <taxon>Pseudonocardiales</taxon>
        <taxon>Pseudonocardiaceae</taxon>
    </lineage>
</organism>
<keyword evidence="1" id="KW-0472">Membrane</keyword>
<dbReference type="OrthoDB" id="4870234at2"/>
<keyword evidence="1" id="KW-1133">Transmembrane helix</keyword>
<dbReference type="AlphaFoldDB" id="A0A1Q8CJV4"/>
<evidence type="ECO:0008006" key="4">
    <source>
        <dbReference type="Google" id="ProtNLM"/>
    </source>
</evidence>
<protein>
    <recommendedName>
        <fullName evidence="4">Phage holin family protein</fullName>
    </recommendedName>
</protein>
<reference evidence="2 3" key="1">
    <citation type="submission" date="2016-12" db="EMBL/GenBank/DDBJ databases">
        <title>The draft genome sequence of Actinophytocola sp. 11-183.</title>
        <authorList>
            <person name="Wang W."/>
            <person name="Yuan L."/>
        </authorList>
    </citation>
    <scope>NUCLEOTIDE SEQUENCE [LARGE SCALE GENOMIC DNA]</scope>
    <source>
        <strain evidence="2 3">11-183</strain>
    </source>
</reference>
<feature type="transmembrane region" description="Helical" evidence="1">
    <location>
        <begin position="52"/>
        <end position="80"/>
    </location>
</feature>
<proteinExistence type="predicted"/>
<feature type="transmembrane region" description="Helical" evidence="1">
    <location>
        <begin position="86"/>
        <end position="108"/>
    </location>
</feature>
<dbReference type="EMBL" id="MSIE01000052">
    <property type="protein sequence ID" value="OLF14645.1"/>
    <property type="molecule type" value="Genomic_DNA"/>
</dbReference>
<dbReference type="STRING" id="1912961.BU204_26250"/>
<dbReference type="RefSeq" id="WP_075128423.1">
    <property type="nucleotide sequence ID" value="NZ_MSIE01000052.1"/>
</dbReference>
<evidence type="ECO:0000256" key="1">
    <source>
        <dbReference type="SAM" id="Phobius"/>
    </source>
</evidence>